<proteinExistence type="inferred from homology"/>
<evidence type="ECO:0000313" key="8">
    <source>
        <dbReference type="Proteomes" id="UP000464954"/>
    </source>
</evidence>
<gene>
    <name evidence="7" type="primary">ruvX</name>
    <name evidence="7" type="ORF">GT409_00435</name>
</gene>
<keyword evidence="4 5" id="KW-0378">Hydrolase</keyword>
<feature type="domain" description="YqgF/RNase H-like" evidence="6">
    <location>
        <begin position="2"/>
        <end position="100"/>
    </location>
</feature>
<dbReference type="GO" id="GO:0000967">
    <property type="term" value="P:rRNA 5'-end processing"/>
    <property type="evidence" value="ECO:0007669"/>
    <property type="project" value="UniProtKB-UniRule"/>
</dbReference>
<dbReference type="CDD" id="cd16964">
    <property type="entry name" value="YqgF"/>
    <property type="match status" value="1"/>
</dbReference>
<evidence type="ECO:0000259" key="6">
    <source>
        <dbReference type="SMART" id="SM00732"/>
    </source>
</evidence>
<keyword evidence="1 5" id="KW-0963">Cytoplasm</keyword>
<dbReference type="PANTHER" id="PTHR33317">
    <property type="entry name" value="POLYNUCLEOTIDYL TRANSFERASE, RIBONUCLEASE H-LIKE SUPERFAMILY PROTEIN"/>
    <property type="match status" value="1"/>
</dbReference>
<dbReference type="InterPro" id="IPR037027">
    <property type="entry name" value="YqgF/RNaseH-like_dom_sf"/>
</dbReference>
<dbReference type="KEGG" id="taer:GT409_00435"/>
<dbReference type="RefSeq" id="WP_160626010.1">
    <property type="nucleotide sequence ID" value="NZ_CP047593.1"/>
</dbReference>
<dbReference type="SMART" id="SM00732">
    <property type="entry name" value="YqgFc"/>
    <property type="match status" value="1"/>
</dbReference>
<dbReference type="NCBIfam" id="TIGR00250">
    <property type="entry name" value="RNAse_H_YqgF"/>
    <property type="match status" value="1"/>
</dbReference>
<name>A0A6P1M8S1_9BACT</name>
<comment type="function">
    <text evidence="5">Could be a nuclease involved in processing of the 5'-end of pre-16S rRNA.</text>
</comment>
<keyword evidence="3 5" id="KW-0540">Nuclease</keyword>
<reference evidence="7 8" key="1">
    <citation type="submission" date="2020-01" db="EMBL/GenBank/DDBJ databases">
        <title>Ponticoccus aerotolerans gen. nov., sp. nov., an anaerobic bacterium and proposal of Ponticoccusceae fam. nov., Ponticoccusles ord. nov. and Ponticoccuse classis nov. in the phylum Kiritimatiellaeota.</title>
        <authorList>
            <person name="Zhou L.Y."/>
            <person name="Du Z.J."/>
        </authorList>
    </citation>
    <scope>NUCLEOTIDE SEQUENCE [LARGE SCALE GENOMIC DNA]</scope>
    <source>
        <strain evidence="7 8">S-5007</strain>
    </source>
</reference>
<dbReference type="EMBL" id="CP047593">
    <property type="protein sequence ID" value="QHI67976.1"/>
    <property type="molecule type" value="Genomic_DNA"/>
</dbReference>
<dbReference type="Proteomes" id="UP000464954">
    <property type="component" value="Chromosome"/>
</dbReference>
<evidence type="ECO:0000256" key="4">
    <source>
        <dbReference type="ARBA" id="ARBA00022801"/>
    </source>
</evidence>
<dbReference type="EC" id="3.1.-.-" evidence="5"/>
<evidence type="ECO:0000256" key="5">
    <source>
        <dbReference type="HAMAP-Rule" id="MF_00651"/>
    </source>
</evidence>
<dbReference type="Pfam" id="PF03652">
    <property type="entry name" value="RuvX"/>
    <property type="match status" value="1"/>
</dbReference>
<accession>A0A6P1M8S1</accession>
<dbReference type="GO" id="GO:0004518">
    <property type="term" value="F:nuclease activity"/>
    <property type="evidence" value="ECO:0007669"/>
    <property type="project" value="UniProtKB-KW"/>
</dbReference>
<dbReference type="InterPro" id="IPR012337">
    <property type="entry name" value="RNaseH-like_sf"/>
</dbReference>
<sequence length="135" mass="14418">MGRILGIDHGDVRIGIAMSDETAFLASPLTTVLNGKAAADEIAALVQEHNVETIVIGLPLNMDGSAGPATEKVRRFSKKLASKTDVPIVESDERLTTVTAHYNLREAGLDGKKRKGVVDMAAAQVILQDWLDAQP</sequence>
<keyword evidence="8" id="KW-1185">Reference proteome</keyword>
<evidence type="ECO:0000313" key="7">
    <source>
        <dbReference type="EMBL" id="QHI67976.1"/>
    </source>
</evidence>
<dbReference type="PANTHER" id="PTHR33317:SF4">
    <property type="entry name" value="POLYNUCLEOTIDYL TRANSFERASE, RIBONUCLEASE H-LIKE SUPERFAMILY PROTEIN"/>
    <property type="match status" value="1"/>
</dbReference>
<dbReference type="SUPFAM" id="SSF53098">
    <property type="entry name" value="Ribonuclease H-like"/>
    <property type="match status" value="1"/>
</dbReference>
<dbReference type="InterPro" id="IPR005227">
    <property type="entry name" value="YqgF"/>
</dbReference>
<evidence type="ECO:0000256" key="2">
    <source>
        <dbReference type="ARBA" id="ARBA00022517"/>
    </source>
</evidence>
<dbReference type="HAMAP" id="MF_00651">
    <property type="entry name" value="Nuclease_YqgF"/>
    <property type="match status" value="1"/>
</dbReference>
<comment type="similarity">
    <text evidence="5">Belongs to the YqgF HJR family.</text>
</comment>
<dbReference type="InterPro" id="IPR006641">
    <property type="entry name" value="YqgF/RNaseH-like_dom"/>
</dbReference>
<protein>
    <recommendedName>
        <fullName evidence="5">Putative pre-16S rRNA nuclease</fullName>
        <ecNumber evidence="5">3.1.-.-</ecNumber>
    </recommendedName>
</protein>
<keyword evidence="2 5" id="KW-0690">Ribosome biogenesis</keyword>
<dbReference type="AlphaFoldDB" id="A0A6P1M8S1"/>
<dbReference type="Gene3D" id="3.30.420.140">
    <property type="entry name" value="YqgF/RNase H-like domain"/>
    <property type="match status" value="1"/>
</dbReference>
<evidence type="ECO:0000256" key="1">
    <source>
        <dbReference type="ARBA" id="ARBA00022490"/>
    </source>
</evidence>
<organism evidence="7 8">
    <name type="scientific">Tichowtungia aerotolerans</name>
    <dbReference type="NCBI Taxonomy" id="2697043"/>
    <lineage>
        <taxon>Bacteria</taxon>
        <taxon>Pseudomonadati</taxon>
        <taxon>Kiritimatiellota</taxon>
        <taxon>Tichowtungiia</taxon>
        <taxon>Tichowtungiales</taxon>
        <taxon>Tichowtungiaceae</taxon>
        <taxon>Tichowtungia</taxon>
    </lineage>
</organism>
<comment type="subcellular location">
    <subcellularLocation>
        <location evidence="5">Cytoplasm</location>
    </subcellularLocation>
</comment>
<dbReference type="GO" id="GO:0016788">
    <property type="term" value="F:hydrolase activity, acting on ester bonds"/>
    <property type="evidence" value="ECO:0007669"/>
    <property type="project" value="UniProtKB-UniRule"/>
</dbReference>
<evidence type="ECO:0000256" key="3">
    <source>
        <dbReference type="ARBA" id="ARBA00022722"/>
    </source>
</evidence>
<dbReference type="GO" id="GO:0005829">
    <property type="term" value="C:cytosol"/>
    <property type="evidence" value="ECO:0007669"/>
    <property type="project" value="TreeGrafter"/>
</dbReference>